<dbReference type="RefSeq" id="WP_286268216.1">
    <property type="nucleotide sequence ID" value="NZ_AP028056.1"/>
</dbReference>
<accession>A0AAN0K6I1</accession>
<evidence type="ECO:0000256" key="1">
    <source>
        <dbReference type="SAM" id="Phobius"/>
    </source>
</evidence>
<feature type="transmembrane region" description="Helical" evidence="1">
    <location>
        <begin position="114"/>
        <end position="131"/>
    </location>
</feature>
<evidence type="ECO:0000259" key="3">
    <source>
        <dbReference type="Pfam" id="PF15420"/>
    </source>
</evidence>
<organism evidence="4 5">
    <name type="scientific">Brooklawnia propionicigenes</name>
    <dbReference type="NCBI Taxonomy" id="3041175"/>
    <lineage>
        <taxon>Bacteria</taxon>
        <taxon>Bacillati</taxon>
        <taxon>Actinomycetota</taxon>
        <taxon>Actinomycetes</taxon>
        <taxon>Propionibacteriales</taxon>
        <taxon>Propionibacteriaceae</taxon>
        <taxon>Brooklawnia</taxon>
    </lineage>
</organism>
<sequence>MGLLNRYLSSPLRRGDSAADALAGFVGSRWKTAAARTDELGAVTAPEAIGGWVAYAASYSPSLLARPWYWQGVIAGLSAMFGHQAGLLISSTVGAIADKVGVQIKLKPGIRQGGKIAGGLILGATAIAIPLRSVRWHRRTAAYSHVNGPNAFWAVASTAAAAGIFVALLAQWRATLWAINYISGHLRNRFAWELLGRLVSTLVVTTTILVIFDQVIMRTVVGVATTASARVDLRTPNGVHQPLTPLHSGSPASRESWSSLGLQGKRFTCGGPSADRIAEVMGRPALQPIRAYASMDGRSIQQVVDAVMAELDRMNAWTRKAILVVTTTGRGNVNEWSTSSFEFLMHGDCATAAMQYSGLPSAVTMLSSKQVPVQASRMLYGAIEDRVATLPLEHRPQLYVAGESLGAFGSNGTFASPEDMLSRAAGGVWTGCPTFTDNQAEWTRRRDPDSTVVRPVVDRGRHIRFACSPAELLIDSRGRPLDAWIAPRFCYLQNDTDPVVWWNTDLLWKKPEWLDEMRGTKTPMAAMTWWPFITFWQIAADMPVCRSVGPGYGHKYHSAQCVPAWAGVLGLDPTADWSTLIAALNVDVPPVNP</sequence>
<feature type="domain" description="Alpha/beta-hydrolase catalytic" evidence="2">
    <location>
        <begin position="289"/>
        <end position="572"/>
    </location>
</feature>
<evidence type="ECO:0000313" key="4">
    <source>
        <dbReference type="EMBL" id="BEH01891.1"/>
    </source>
</evidence>
<feature type="transmembrane region" description="Helical" evidence="1">
    <location>
        <begin position="151"/>
        <end position="170"/>
    </location>
</feature>
<feature type="domain" description="Alpha/beta-hydrolase N-terminal" evidence="3">
    <location>
        <begin position="60"/>
        <end position="272"/>
    </location>
</feature>
<dbReference type="EMBL" id="AP028056">
    <property type="protein sequence ID" value="BEH01891.1"/>
    <property type="molecule type" value="Genomic_DNA"/>
</dbReference>
<proteinExistence type="predicted"/>
<protein>
    <submittedName>
        <fullName evidence="4">Alpha/beta-hydrolase family protein</fullName>
    </submittedName>
</protein>
<keyword evidence="1" id="KW-0472">Membrane</keyword>
<evidence type="ECO:0000259" key="2">
    <source>
        <dbReference type="Pfam" id="PF10081"/>
    </source>
</evidence>
<dbReference type="InterPro" id="IPR027788">
    <property type="entry name" value="Alpha/beta-hydrolase_N_dom"/>
</dbReference>
<keyword evidence="5" id="KW-1185">Reference proteome</keyword>
<dbReference type="InterPro" id="IPR027787">
    <property type="entry name" value="Alpha/beta-hydrolase_catalytic"/>
</dbReference>
<dbReference type="Proteomes" id="UP001431656">
    <property type="component" value="Chromosome"/>
</dbReference>
<keyword evidence="1" id="KW-0812">Transmembrane</keyword>
<dbReference type="AlphaFoldDB" id="A0AAN0K6I1"/>
<dbReference type="Pfam" id="PF15420">
    <property type="entry name" value="Abhydrolase_9_N"/>
    <property type="match status" value="1"/>
</dbReference>
<name>A0AAN0K6I1_9ACTN</name>
<dbReference type="Pfam" id="PF10081">
    <property type="entry name" value="Abhydrolase_9"/>
    <property type="match status" value="1"/>
</dbReference>
<dbReference type="KEGG" id="broo:brsh051_11720"/>
<reference evidence="4" key="1">
    <citation type="journal article" date="2024" name="Int. J. Syst. Evol. Microbiol.">
        <title>Brooklawnia propionicigenes sp. nov., a facultatively anaerobic, propionate-producing bacterium isolated from a methanogenic reactor treating waste from cattle farms.</title>
        <authorList>
            <person name="Akita Y."/>
            <person name="Ueki A."/>
            <person name="Tonouchi A."/>
            <person name="Sugawara Y."/>
            <person name="Honma S."/>
            <person name="Kaku N."/>
            <person name="Ueki K."/>
        </authorList>
    </citation>
    <scope>NUCLEOTIDE SEQUENCE</scope>
    <source>
        <strain evidence="4">SH051</strain>
    </source>
</reference>
<gene>
    <name evidence="4" type="ORF">brsh051_11720</name>
</gene>
<feature type="transmembrane region" description="Helical" evidence="1">
    <location>
        <begin position="190"/>
        <end position="212"/>
    </location>
</feature>
<keyword evidence="1" id="KW-1133">Transmembrane helix</keyword>
<evidence type="ECO:0000313" key="5">
    <source>
        <dbReference type="Proteomes" id="UP001431656"/>
    </source>
</evidence>